<proteinExistence type="predicted"/>
<sequence length="332" mass="37059">MPTDEIVKEIHAQMEAQKKAHGEHGGKKWFKEQGGREGLTKKYGINVKALDNYFCEDGTLRAEGDDVVNGASKNPVTNKILQQCEQLRSEGKWPKDGVPAVAKKFNVKYTTLKNYYTANGTPKRPPHKSRRQRIEQKILETSQSEAQKRSAPQDASSVTDGTSMPPPAKIACKLPTDEIVKEIHAQMEAQKKAHGEHGGKKWFKEQGGRKGLAKKYGIDEEILKNYFRANGDLRADGHDVVYGDSKEKLTDEKMLECAQLGSAGKWPKGGLKEVAEKILNVKHRALRHFFKANGTPTTPRGEARLKWIEEGISVGLRKIQGLAQRKSHSQVD</sequence>
<evidence type="ECO:0000313" key="3">
    <source>
        <dbReference type="Proteomes" id="UP000035086"/>
    </source>
</evidence>
<accession>A0ABM5RWG7</accession>
<reference evidence="2" key="1">
    <citation type="submission" date="2016-11" db="EMBL/GenBank/DDBJ databases">
        <title>Complete Genome Sequencing of Pandoraea pulmonicola DSM 16583.</title>
        <authorList>
            <person name="Chan K.-G."/>
        </authorList>
    </citation>
    <scope>NUCLEOTIDE SEQUENCE</scope>
    <source>
        <strain evidence="2">DSM 16583</strain>
    </source>
</reference>
<feature type="compositionally biased region" description="Polar residues" evidence="1">
    <location>
        <begin position="153"/>
        <end position="162"/>
    </location>
</feature>
<dbReference type="EMBL" id="CP010310">
    <property type="protein sequence ID" value="AJC19818.2"/>
    <property type="molecule type" value="Genomic_DNA"/>
</dbReference>
<protein>
    <submittedName>
        <fullName evidence="2">Uncharacterized protein</fullName>
    </submittedName>
</protein>
<name>A0ABM5RWG7_PANPU</name>
<feature type="region of interest" description="Disordered" evidence="1">
    <location>
        <begin position="140"/>
        <end position="170"/>
    </location>
</feature>
<dbReference type="Proteomes" id="UP000035086">
    <property type="component" value="Chromosome"/>
</dbReference>
<evidence type="ECO:0000256" key="1">
    <source>
        <dbReference type="SAM" id="MobiDB-lite"/>
    </source>
</evidence>
<gene>
    <name evidence="2" type="ORF">RO07_03740</name>
</gene>
<keyword evidence="3" id="KW-1185">Reference proteome</keyword>
<organism evidence="2 3">
    <name type="scientific">Pandoraea pulmonicola</name>
    <dbReference type="NCBI Taxonomy" id="93221"/>
    <lineage>
        <taxon>Bacteria</taxon>
        <taxon>Pseudomonadati</taxon>
        <taxon>Pseudomonadota</taxon>
        <taxon>Betaproteobacteria</taxon>
        <taxon>Burkholderiales</taxon>
        <taxon>Burkholderiaceae</taxon>
        <taxon>Pandoraea</taxon>
    </lineage>
</organism>
<evidence type="ECO:0000313" key="2">
    <source>
        <dbReference type="EMBL" id="AJC19818.2"/>
    </source>
</evidence>